<keyword evidence="2" id="KW-1185">Reference proteome</keyword>
<reference evidence="1" key="2">
    <citation type="submission" date="2020-09" db="EMBL/GenBank/DDBJ databases">
        <authorList>
            <person name="Sun Q."/>
            <person name="Zhou Y."/>
        </authorList>
    </citation>
    <scope>NUCLEOTIDE SEQUENCE</scope>
    <source>
        <strain evidence="1">CGMCC 4.7272</strain>
    </source>
</reference>
<reference evidence="1" key="1">
    <citation type="journal article" date="2014" name="Int. J. Syst. Evol. Microbiol.">
        <title>Complete genome sequence of Corynebacterium casei LMG S-19264T (=DSM 44701T), isolated from a smear-ripened cheese.</title>
        <authorList>
            <consortium name="US DOE Joint Genome Institute (JGI-PGF)"/>
            <person name="Walter F."/>
            <person name="Albersmeier A."/>
            <person name="Kalinowski J."/>
            <person name="Ruckert C."/>
        </authorList>
    </citation>
    <scope>NUCLEOTIDE SEQUENCE</scope>
    <source>
        <strain evidence="1">CGMCC 4.7272</strain>
    </source>
</reference>
<gene>
    <name evidence="1" type="ORF">GCM10012282_03990</name>
</gene>
<dbReference type="Proteomes" id="UP000625682">
    <property type="component" value="Unassembled WGS sequence"/>
</dbReference>
<name>A0A917KI19_9ACTN</name>
<dbReference type="AlphaFoldDB" id="A0A917KI19"/>
<proteinExistence type="predicted"/>
<dbReference type="RefSeq" id="WP_189145436.1">
    <property type="nucleotide sequence ID" value="NZ_BAABER010000004.1"/>
</dbReference>
<accession>A0A917KI19</accession>
<sequence>MPKISRVELTSDQEREVRERLRGLGVVTAAFGAIETDLPRALDLARNCHAVYLAADPQLRRLATRRFSPTP</sequence>
<evidence type="ECO:0000313" key="1">
    <source>
        <dbReference type="EMBL" id="GGJ10628.1"/>
    </source>
</evidence>
<organism evidence="1 2">
    <name type="scientific">Streptomyces lacrimifluminis</name>
    <dbReference type="NCBI Taxonomy" id="1500077"/>
    <lineage>
        <taxon>Bacteria</taxon>
        <taxon>Bacillati</taxon>
        <taxon>Actinomycetota</taxon>
        <taxon>Actinomycetes</taxon>
        <taxon>Kitasatosporales</taxon>
        <taxon>Streptomycetaceae</taxon>
        <taxon>Streptomyces</taxon>
    </lineage>
</organism>
<dbReference type="EMBL" id="BMMU01000001">
    <property type="protein sequence ID" value="GGJ10628.1"/>
    <property type="molecule type" value="Genomic_DNA"/>
</dbReference>
<evidence type="ECO:0000313" key="2">
    <source>
        <dbReference type="Proteomes" id="UP000625682"/>
    </source>
</evidence>
<comment type="caution">
    <text evidence="1">The sequence shown here is derived from an EMBL/GenBank/DDBJ whole genome shotgun (WGS) entry which is preliminary data.</text>
</comment>
<protein>
    <submittedName>
        <fullName evidence="1">Uncharacterized protein</fullName>
    </submittedName>
</protein>